<keyword evidence="1" id="KW-0472">Membrane</keyword>
<dbReference type="RefSeq" id="WP_267287230.1">
    <property type="nucleotide sequence ID" value="NZ_QVOQ01000017.1"/>
</dbReference>
<dbReference type="AlphaFoldDB" id="A0A9X3E8K5"/>
<proteinExistence type="predicted"/>
<dbReference type="Proteomes" id="UP001080333">
    <property type="component" value="Unassembled WGS sequence"/>
</dbReference>
<accession>A0A9X3E8K5</accession>
<sequence>MDLIDKKQLKNFKKNATTVIGDYLLYDKETDVVLINKGLLSPGKQETFYASSIRSFEVIKDGESSEKFGLGGAALGGVLFGPVGLLGGFLLKKKKNEITDLRVRINTAGEPTIHDVVLLNSKTKADGFIGKLANQSLENVVNFVQSKIFNE</sequence>
<evidence type="ECO:0000313" key="3">
    <source>
        <dbReference type="Proteomes" id="UP001080333"/>
    </source>
</evidence>
<dbReference type="EMBL" id="QVOQ01000017">
    <property type="protein sequence ID" value="MCX7579301.1"/>
    <property type="molecule type" value="Genomic_DNA"/>
</dbReference>
<evidence type="ECO:0000313" key="2">
    <source>
        <dbReference type="EMBL" id="MCX7579301.1"/>
    </source>
</evidence>
<name>A0A9X3E8K5_9LACO</name>
<feature type="transmembrane region" description="Helical" evidence="1">
    <location>
        <begin position="68"/>
        <end position="91"/>
    </location>
</feature>
<evidence type="ECO:0000256" key="1">
    <source>
        <dbReference type="SAM" id="Phobius"/>
    </source>
</evidence>
<gene>
    <name evidence="2" type="ORF">D0502_07910</name>
</gene>
<keyword evidence="1" id="KW-1133">Transmembrane helix</keyword>
<reference evidence="2" key="1">
    <citation type="submission" date="2018-08" db="EMBL/GenBank/DDBJ databases">
        <title>Draft genome sequences of Leuconostoc spp. and Weissella spp. with biocontrol potential.</title>
        <authorList>
            <person name="Lo R."/>
            <person name="Ho V.T.T."/>
            <person name="Turner M.S."/>
        </authorList>
    </citation>
    <scope>NUCLEOTIDE SEQUENCE</scope>
    <source>
        <strain evidence="2">156</strain>
    </source>
</reference>
<organism evidence="2 3">
    <name type="scientific">Leuconostoc falkenbergense</name>
    <dbReference type="NCBI Taxonomy" id="2766470"/>
    <lineage>
        <taxon>Bacteria</taxon>
        <taxon>Bacillati</taxon>
        <taxon>Bacillota</taxon>
        <taxon>Bacilli</taxon>
        <taxon>Lactobacillales</taxon>
        <taxon>Lactobacillaceae</taxon>
        <taxon>Leuconostoc</taxon>
    </lineage>
</organism>
<keyword evidence="1" id="KW-0812">Transmembrane</keyword>
<protein>
    <submittedName>
        <fullName evidence="2">Uncharacterized protein</fullName>
    </submittedName>
</protein>
<comment type="caution">
    <text evidence="2">The sequence shown here is derived from an EMBL/GenBank/DDBJ whole genome shotgun (WGS) entry which is preliminary data.</text>
</comment>